<name>A0A5S3UV23_9GAMM</name>
<dbReference type="AlphaFoldDB" id="A0A5S3UV23"/>
<accession>A0A5S3UV23</accession>
<dbReference type="EMBL" id="CP045429">
    <property type="protein sequence ID" value="QPB84322.1"/>
    <property type="molecule type" value="Genomic_DNA"/>
</dbReference>
<dbReference type="OrthoDB" id="6309976at2"/>
<gene>
    <name evidence="1" type="ORF">CWC22_015550</name>
</gene>
<evidence type="ECO:0000313" key="2">
    <source>
        <dbReference type="Proteomes" id="UP000305729"/>
    </source>
</evidence>
<evidence type="ECO:0000313" key="1">
    <source>
        <dbReference type="EMBL" id="QPB84322.1"/>
    </source>
</evidence>
<dbReference type="Proteomes" id="UP000305729">
    <property type="component" value="Chromosome 1"/>
</dbReference>
<sequence length="107" mass="11707">MLKKATILALAIMTFNTTASVTNHSGEIANMRTWVSGSNTYGVWVSLKNNPSICPGGFYLPHTSDNKQLVYSTLLAARLSGKTIMIQAADSSTYKIGDRCRINYVML</sequence>
<organism evidence="1 2">
    <name type="scientific">Pseudoalteromonas rubra</name>
    <dbReference type="NCBI Taxonomy" id="43658"/>
    <lineage>
        <taxon>Bacteria</taxon>
        <taxon>Pseudomonadati</taxon>
        <taxon>Pseudomonadota</taxon>
        <taxon>Gammaproteobacteria</taxon>
        <taxon>Alteromonadales</taxon>
        <taxon>Pseudoalteromonadaceae</taxon>
        <taxon>Pseudoalteromonas</taxon>
    </lineage>
</organism>
<proteinExistence type="predicted"/>
<dbReference type="RefSeq" id="WP_125562919.1">
    <property type="nucleotide sequence ID" value="NZ_CP045429.1"/>
</dbReference>
<dbReference type="STRING" id="43658.AT705_08265"/>
<reference evidence="1 2" key="1">
    <citation type="submission" date="2019-10" db="EMBL/GenBank/DDBJ databases">
        <title>Pseudoalteromonas rubra S4059.</title>
        <authorList>
            <person name="Paulsen S."/>
            <person name="Wang X."/>
        </authorList>
    </citation>
    <scope>NUCLEOTIDE SEQUENCE [LARGE SCALE GENOMIC DNA]</scope>
    <source>
        <strain evidence="1 2">S4059</strain>
    </source>
</reference>
<protein>
    <submittedName>
        <fullName evidence="1">Uncharacterized protein</fullName>
    </submittedName>
</protein>